<dbReference type="GO" id="GO:0004843">
    <property type="term" value="F:cysteine-type deubiquitinase activity"/>
    <property type="evidence" value="ECO:0007669"/>
    <property type="project" value="UniProtKB-UniRule"/>
</dbReference>
<dbReference type="GO" id="GO:0140934">
    <property type="term" value="F:histone deubiquitinase activity"/>
    <property type="evidence" value="ECO:0007669"/>
    <property type="project" value="UniProtKB-UniRule"/>
</dbReference>
<dbReference type="OrthoDB" id="10261212at2759"/>
<comment type="function">
    <text evidence="2">Hydrolase that can specifically remove 'Lys-48'-linked conjugated ubiquitin from proteins. Has exodeubiquitinase activity and has a preference for long polyubiquitin chains. May play a regulatory role at the level of protein turnover.</text>
</comment>
<dbReference type="GO" id="GO:0006508">
    <property type="term" value="P:proteolysis"/>
    <property type="evidence" value="ECO:0007669"/>
    <property type="project" value="UniProtKB-KW"/>
</dbReference>
<evidence type="ECO:0000313" key="5">
    <source>
        <dbReference type="EMBL" id="CAD7245399.1"/>
    </source>
</evidence>
<keyword evidence="2" id="KW-0378">Hydrolase</keyword>
<sequence length="449" mass="49769">MGTGRSIMSDEEKGPHDHQTQDQAEKNAPELIESSGSQSKEEGGAAVSPDDSEQQGNAVKTPNAKISDQMTLTSTVSCEPAKVNSSIPKEPGSPQSAHDVKWIDWQDSKVPVVTQNENGPCPLVAIANVLFLWKVLTLNSNSKVIAASQLMDMIGNAIIERVPERLEHGNRLDYEQNMSDALAILPRLMTGLDVNIKFTGFGTSYLSPLYTPECIIFDLLQIPLYHGWLVHPNTPEAEVIGSASYNQLVDQIITQKTSLDSEVVTKENFLETTSWQLTYHGLCELASTLKDDELAVLFRNNHFSTVYKHRGELFQLVTDQGFLGEGKIVWETLSNIEGDGVFVDGGFHTVHLKDHCPIPPPPIPPNTEQQINHDYLLAMSLMEDQSKSTQKEEEWREYTQKLGLPEDASDEMLARQLQAEEMEKASRPATQSPSKTSQGKEGKRSCILL</sequence>
<dbReference type="GO" id="GO:0016807">
    <property type="term" value="F:cysteine-type carboxypeptidase activity"/>
    <property type="evidence" value="ECO:0007669"/>
    <property type="project" value="TreeGrafter"/>
</dbReference>
<comment type="catalytic activity">
    <reaction evidence="2">
        <text>Thiol-dependent hydrolysis of ester, thioester, amide, peptide and isopeptide bonds formed by the C-terminal Gly of ubiquitin (a 76-residue protein attached to proteins as an intracellular targeting signal).</text>
        <dbReference type="EC" id="3.4.19.12"/>
    </reaction>
</comment>
<feature type="compositionally biased region" description="Polar residues" evidence="3">
    <location>
        <begin position="428"/>
        <end position="437"/>
    </location>
</feature>
<dbReference type="EC" id="3.4.19.12" evidence="2"/>
<dbReference type="GO" id="GO:1990380">
    <property type="term" value="F:K48-linked deubiquitinase activity"/>
    <property type="evidence" value="ECO:0007669"/>
    <property type="project" value="UniProtKB-UniRule"/>
</dbReference>
<feature type="compositionally biased region" description="Polar residues" evidence="3">
    <location>
        <begin position="78"/>
        <end position="87"/>
    </location>
</feature>
<dbReference type="GO" id="GO:0005829">
    <property type="term" value="C:cytosol"/>
    <property type="evidence" value="ECO:0007669"/>
    <property type="project" value="TreeGrafter"/>
</dbReference>
<feature type="compositionally biased region" description="Polar residues" evidence="3">
    <location>
        <begin position="54"/>
        <end position="68"/>
    </location>
</feature>
<keyword evidence="6" id="KW-1185">Reference proteome</keyword>
<reference evidence="5" key="1">
    <citation type="submission" date="2020-11" db="EMBL/GenBank/DDBJ databases">
        <authorList>
            <person name="Tran Van P."/>
        </authorList>
    </citation>
    <scope>NUCLEOTIDE SEQUENCE</scope>
</reference>
<evidence type="ECO:0000259" key="4">
    <source>
        <dbReference type="Pfam" id="PF04424"/>
    </source>
</evidence>
<evidence type="ECO:0000256" key="2">
    <source>
        <dbReference type="RuleBase" id="RU367139"/>
    </source>
</evidence>
<keyword evidence="2" id="KW-0833">Ubl conjugation pathway</keyword>
<proteinExistence type="inferred from homology"/>
<feature type="region of interest" description="Disordered" evidence="3">
    <location>
        <begin position="386"/>
        <end position="449"/>
    </location>
</feature>
<feature type="compositionally biased region" description="Basic and acidic residues" evidence="3">
    <location>
        <begin position="8"/>
        <end position="28"/>
    </location>
</feature>
<organism evidence="5">
    <name type="scientific">Darwinula stevensoni</name>
    <dbReference type="NCBI Taxonomy" id="69355"/>
    <lineage>
        <taxon>Eukaryota</taxon>
        <taxon>Metazoa</taxon>
        <taxon>Ecdysozoa</taxon>
        <taxon>Arthropoda</taxon>
        <taxon>Crustacea</taxon>
        <taxon>Oligostraca</taxon>
        <taxon>Ostracoda</taxon>
        <taxon>Podocopa</taxon>
        <taxon>Podocopida</taxon>
        <taxon>Darwinulocopina</taxon>
        <taxon>Darwinuloidea</taxon>
        <taxon>Darwinulidae</taxon>
        <taxon>Darwinula</taxon>
    </lineage>
</organism>
<evidence type="ECO:0000256" key="1">
    <source>
        <dbReference type="ARBA" id="ARBA00006616"/>
    </source>
</evidence>
<feature type="domain" description="MINDY deubiquitinase" evidence="4">
    <location>
        <begin position="97"/>
        <end position="347"/>
    </location>
</feature>
<comment type="similarity">
    <text evidence="1 2">Belongs to the MINDY deubiquitinase family. FAM63 subfamily.</text>
</comment>
<dbReference type="PANTHER" id="PTHR18063:SF6">
    <property type="entry name" value="UBIQUITIN CARBOXYL-TERMINAL HYDROLASE"/>
    <property type="match status" value="1"/>
</dbReference>
<dbReference type="Pfam" id="PF04424">
    <property type="entry name" value="MINDY_DUB"/>
    <property type="match status" value="1"/>
</dbReference>
<dbReference type="Proteomes" id="UP000677054">
    <property type="component" value="Unassembled WGS sequence"/>
</dbReference>
<dbReference type="EMBL" id="CAJPEV010000846">
    <property type="protein sequence ID" value="CAG0889029.1"/>
    <property type="molecule type" value="Genomic_DNA"/>
</dbReference>
<keyword evidence="2" id="KW-0645">Protease</keyword>
<evidence type="ECO:0000313" key="6">
    <source>
        <dbReference type="Proteomes" id="UP000677054"/>
    </source>
</evidence>
<dbReference type="InterPro" id="IPR007518">
    <property type="entry name" value="MINDY"/>
</dbReference>
<protein>
    <recommendedName>
        <fullName evidence="2">Ubiquitin carboxyl-terminal hydrolase</fullName>
        <ecNumber evidence="2">3.4.19.12</ecNumber>
    </recommendedName>
</protein>
<dbReference type="GO" id="GO:0071108">
    <property type="term" value="P:protein K48-linked deubiquitination"/>
    <property type="evidence" value="ECO:0007669"/>
    <property type="project" value="TreeGrafter"/>
</dbReference>
<keyword evidence="2" id="KW-0788">Thiol protease</keyword>
<gene>
    <name evidence="5" type="ORF">DSTB1V02_LOCUS5272</name>
</gene>
<dbReference type="InterPro" id="IPR033979">
    <property type="entry name" value="MINDY_domain"/>
</dbReference>
<evidence type="ECO:0000256" key="3">
    <source>
        <dbReference type="SAM" id="MobiDB-lite"/>
    </source>
</evidence>
<dbReference type="EMBL" id="LR900363">
    <property type="protein sequence ID" value="CAD7245399.1"/>
    <property type="molecule type" value="Genomic_DNA"/>
</dbReference>
<dbReference type="PANTHER" id="PTHR18063">
    <property type="entry name" value="NF-E2 INDUCIBLE PROTEIN"/>
    <property type="match status" value="1"/>
</dbReference>
<accession>A0A7R9A252</accession>
<feature type="compositionally biased region" description="Basic and acidic residues" evidence="3">
    <location>
        <begin position="438"/>
        <end position="449"/>
    </location>
</feature>
<dbReference type="GO" id="GO:0071944">
    <property type="term" value="C:cell periphery"/>
    <property type="evidence" value="ECO:0007669"/>
    <property type="project" value="TreeGrafter"/>
</dbReference>
<name>A0A7R9A252_9CRUS</name>
<dbReference type="AlphaFoldDB" id="A0A7R9A252"/>
<feature type="region of interest" description="Disordered" evidence="3">
    <location>
        <begin position="1"/>
        <end position="68"/>
    </location>
</feature>
<feature type="compositionally biased region" description="Basic and acidic residues" evidence="3">
    <location>
        <begin position="386"/>
        <end position="399"/>
    </location>
</feature>
<dbReference type="GO" id="GO:0036435">
    <property type="term" value="F:K48-linked polyubiquitin modification-dependent protein binding"/>
    <property type="evidence" value="ECO:0007669"/>
    <property type="project" value="UniProtKB-UniRule"/>
</dbReference>
<feature type="region of interest" description="Disordered" evidence="3">
    <location>
        <begin position="78"/>
        <end position="97"/>
    </location>
</feature>